<name>A0A915NQ03_9BILA</name>
<keyword evidence="1" id="KW-1185">Reference proteome</keyword>
<sequence length="517" mass="59687">MDKDLAQIPTKTKYGILICQPLVHFKGLEEKLKKYFNTEKNNLNNFLIKNRERILSELERNCAENILNINAENWLFMGGTDKNESTDNCQGGIVNELNLKIEEAIERLVKKIPEDEQVRQEYASIRAHYLMNKLGLKLYFKLVKIIGGNEKDLDKLFEKLESPFDSELIENSLYAKTIAEEMFNLMSGNGEELENLKEAIQNPNVELPEEMVDEIKWTNSLTERVLVNRESPKSSTTNPFADQTLCEAIKLGYVHYCIAKVLIAYERLNRFFKIENYVDNWKAKIEANIENEPVRLLNEDIFENYLTHIKNLKYDENMPLNMEMFLYRTYGLKKKSKYPVKIKRLRGTLYRPNKEPACNENRATVLMPGIVKLLDGEMFVPKNNFDLIKSGTVRMTVNSPNFDKPICLNGTSQYLAMPNSCSFNLCEFIGNDLCKLLQTPGIHTIRELEKVLNFNSTQLLPDPPGIFGITLLDILSGEFSFSMFLETEGKTILELQIPTNQKYLQIGLDNTYSEECH</sequence>
<evidence type="ECO:0000313" key="2">
    <source>
        <dbReference type="WBParaSite" id="scf7180000419780.g4314"/>
    </source>
</evidence>
<protein>
    <submittedName>
        <fullName evidence="2">DNA-directed RNA polymerase</fullName>
    </submittedName>
</protein>
<reference evidence="2" key="1">
    <citation type="submission" date="2022-11" db="UniProtKB">
        <authorList>
            <consortium name="WormBaseParasite"/>
        </authorList>
    </citation>
    <scope>IDENTIFICATION</scope>
</reference>
<dbReference type="WBParaSite" id="scf7180000419780.g4314">
    <property type="protein sequence ID" value="scf7180000419780.g4314"/>
    <property type="gene ID" value="scf7180000419780.g4314"/>
</dbReference>
<evidence type="ECO:0000313" key="1">
    <source>
        <dbReference type="Proteomes" id="UP000887560"/>
    </source>
</evidence>
<accession>A0A915NQ03</accession>
<proteinExistence type="predicted"/>
<dbReference type="AlphaFoldDB" id="A0A915NQ03"/>
<organism evidence="1 2">
    <name type="scientific">Meloidogyne floridensis</name>
    <dbReference type="NCBI Taxonomy" id="298350"/>
    <lineage>
        <taxon>Eukaryota</taxon>
        <taxon>Metazoa</taxon>
        <taxon>Ecdysozoa</taxon>
        <taxon>Nematoda</taxon>
        <taxon>Chromadorea</taxon>
        <taxon>Rhabditida</taxon>
        <taxon>Tylenchina</taxon>
        <taxon>Tylenchomorpha</taxon>
        <taxon>Tylenchoidea</taxon>
        <taxon>Meloidogynidae</taxon>
        <taxon>Meloidogyninae</taxon>
        <taxon>Meloidogyne</taxon>
    </lineage>
</organism>
<dbReference type="Proteomes" id="UP000887560">
    <property type="component" value="Unplaced"/>
</dbReference>